<organism evidence="3 4">
    <name type="scientific">Pseudothioclava arenosa</name>
    <dbReference type="NCBI Taxonomy" id="1795308"/>
    <lineage>
        <taxon>Bacteria</taxon>
        <taxon>Pseudomonadati</taxon>
        <taxon>Pseudomonadota</taxon>
        <taxon>Alphaproteobacteria</taxon>
        <taxon>Rhodobacterales</taxon>
        <taxon>Paracoccaceae</taxon>
        <taxon>Pseudothioclava</taxon>
    </lineage>
</organism>
<proteinExistence type="inferred from homology"/>
<evidence type="ECO:0000259" key="2">
    <source>
        <dbReference type="Pfam" id="PF01464"/>
    </source>
</evidence>
<dbReference type="Pfam" id="PF01464">
    <property type="entry name" value="SLT"/>
    <property type="match status" value="1"/>
</dbReference>
<evidence type="ECO:0000256" key="1">
    <source>
        <dbReference type="ARBA" id="ARBA00009387"/>
    </source>
</evidence>
<comment type="similarity">
    <text evidence="1">Belongs to the virb1 family.</text>
</comment>
<dbReference type="RefSeq" id="WP_096433167.1">
    <property type="nucleotide sequence ID" value="NZ_NTJD01000005.1"/>
</dbReference>
<dbReference type="AlphaFoldDB" id="A0A2A4CPT2"/>
<dbReference type="Proteomes" id="UP000243507">
    <property type="component" value="Unassembled WGS sequence"/>
</dbReference>
<dbReference type="SUPFAM" id="SSF53955">
    <property type="entry name" value="Lysozyme-like"/>
    <property type="match status" value="1"/>
</dbReference>
<sequence>MVTIWRLGLLIFGCLLALGAPGHAGRMTDNAALCESAAEMASARTGVPVSVLKAISLNETGRKLNGQFRPWAWTVNMEGKGVWFETRDEARAYVAKEYQRGARSFDVGCFQINFKWHGEAFASIDAMFDPLENGIYAATFLKELYQEKGSWKAAAGAYHSRTPKYADRYAARFERFRENLMGEDVAGGHVDALPGARGEVPDIPDIVAANAPGSRRDRARVNTFPLFIRKEGGEARMGGASGASLFAVAFEKSKAQ</sequence>
<reference evidence="3 4" key="1">
    <citation type="submission" date="2017-09" db="EMBL/GenBank/DDBJ databases">
        <title>A multilocus sequence analysis scheme for characterization of bacteria in the genus Thioclava.</title>
        <authorList>
            <person name="Liu Y."/>
            <person name="Shao Z."/>
        </authorList>
    </citation>
    <scope>NUCLEOTIDE SEQUENCE [LARGE SCALE GENOMIC DNA]</scope>
    <source>
        <strain evidence="3 4">CAU 1312</strain>
    </source>
</reference>
<dbReference type="InterPro" id="IPR008258">
    <property type="entry name" value="Transglycosylase_SLT_dom_1"/>
</dbReference>
<evidence type="ECO:0000313" key="4">
    <source>
        <dbReference type="Proteomes" id="UP000243507"/>
    </source>
</evidence>
<protein>
    <submittedName>
        <fullName evidence="3">Transglycosylase</fullName>
    </submittedName>
</protein>
<name>A0A2A4CPT2_9RHOB</name>
<keyword evidence="4" id="KW-1185">Reference proteome</keyword>
<dbReference type="EMBL" id="NTJD01000005">
    <property type="protein sequence ID" value="PCD76625.1"/>
    <property type="molecule type" value="Genomic_DNA"/>
</dbReference>
<feature type="domain" description="Transglycosylase SLT" evidence="2">
    <location>
        <begin position="103"/>
        <end position="160"/>
    </location>
</feature>
<gene>
    <name evidence="3" type="ORF">CLN94_08500</name>
</gene>
<accession>A0A2A4CPT2</accession>
<comment type="caution">
    <text evidence="3">The sequence shown here is derived from an EMBL/GenBank/DDBJ whole genome shotgun (WGS) entry which is preliminary data.</text>
</comment>
<dbReference type="InterPro" id="IPR023346">
    <property type="entry name" value="Lysozyme-like_dom_sf"/>
</dbReference>
<evidence type="ECO:0000313" key="3">
    <source>
        <dbReference type="EMBL" id="PCD76625.1"/>
    </source>
</evidence>